<evidence type="ECO:0000256" key="5">
    <source>
        <dbReference type="ARBA" id="ARBA00023012"/>
    </source>
</evidence>
<reference evidence="13" key="1">
    <citation type="submission" date="2020-08" db="EMBL/GenBank/DDBJ databases">
        <title>Genome public.</title>
        <authorList>
            <person name="Liu C."/>
            <person name="Sun Q."/>
        </authorList>
    </citation>
    <scope>NUCLEOTIDE SEQUENCE</scope>
    <source>
        <strain evidence="13">NSJ-32</strain>
    </source>
</reference>
<dbReference type="PROSITE" id="PS50110">
    <property type="entry name" value="RESPONSE_REGULATORY"/>
    <property type="match status" value="1"/>
</dbReference>
<dbReference type="GO" id="GO:0000160">
    <property type="term" value="P:phosphorelay signal transduction system"/>
    <property type="evidence" value="ECO:0007669"/>
    <property type="project" value="UniProtKB-KW"/>
</dbReference>
<dbReference type="GO" id="GO:0043565">
    <property type="term" value="F:sequence-specific DNA binding"/>
    <property type="evidence" value="ECO:0007669"/>
    <property type="project" value="InterPro"/>
</dbReference>
<evidence type="ECO:0000259" key="12">
    <source>
        <dbReference type="PROSITE" id="PS50110"/>
    </source>
</evidence>
<feature type="domain" description="Response regulatory" evidence="12">
    <location>
        <begin position="3"/>
        <end position="120"/>
    </location>
</feature>
<keyword evidence="5" id="KW-0902">Two-component regulatory system</keyword>
<evidence type="ECO:0000313" key="14">
    <source>
        <dbReference type="Proteomes" id="UP000657006"/>
    </source>
</evidence>
<dbReference type="SUPFAM" id="SSF46689">
    <property type="entry name" value="Homeodomain-like"/>
    <property type="match status" value="2"/>
</dbReference>
<evidence type="ECO:0000313" key="13">
    <source>
        <dbReference type="EMBL" id="MBC8543587.1"/>
    </source>
</evidence>
<sequence>MFKLIIADDEPIILKTMEKRFDWQSMGYELMALCNDGDAVIDYVKKNPVDVVLTDIRMCKISGMEVAKFVHEFFPNVKVVFLSGYQEFAYAKQGIQYNVFDYLLKPVKPQELQNTFISLREELEKVERSKKFVVYKPEDYKRITMLLRNIGALVDNSTDKKIWTSIAQEKYLAETAPAEVKCSIISEMHREILACMREQELSVTPRMEQLTNSIGDLSVGEMIQQLEAIEKELAESCRNERIWVRDTVIQEAKDYMQKHLGEALTVESVSRWANLSQRQFMRKFTMESGESFGKYLNRIRMEKSLELLSQDGTVDLETVCEAIGFSDVKYFKSVFKAYFNCSVKEYMARRI</sequence>
<accession>A0A926HXB1</accession>
<evidence type="ECO:0000256" key="1">
    <source>
        <dbReference type="ARBA" id="ARBA00004496"/>
    </source>
</evidence>
<dbReference type="RefSeq" id="WP_177718998.1">
    <property type="nucleotide sequence ID" value="NZ_JACRSQ010000010.1"/>
</dbReference>
<proteinExistence type="predicted"/>
<dbReference type="Proteomes" id="UP000657006">
    <property type="component" value="Unassembled WGS sequence"/>
</dbReference>
<organism evidence="13 14">
    <name type="scientific">Bianquea renquensis</name>
    <dbReference type="NCBI Taxonomy" id="2763661"/>
    <lineage>
        <taxon>Bacteria</taxon>
        <taxon>Bacillati</taxon>
        <taxon>Bacillota</taxon>
        <taxon>Clostridia</taxon>
        <taxon>Eubacteriales</taxon>
        <taxon>Bianqueaceae</taxon>
        <taxon>Bianquea</taxon>
    </lineage>
</organism>
<comment type="caution">
    <text evidence="13">The sequence shown here is derived from an EMBL/GenBank/DDBJ whole genome shotgun (WGS) entry which is preliminary data.</text>
</comment>
<evidence type="ECO:0000256" key="9">
    <source>
        <dbReference type="ARBA" id="ARBA00024867"/>
    </source>
</evidence>
<name>A0A926HXB1_9FIRM</name>
<evidence type="ECO:0000256" key="3">
    <source>
        <dbReference type="ARBA" id="ARBA00022490"/>
    </source>
</evidence>
<evidence type="ECO:0000256" key="8">
    <source>
        <dbReference type="ARBA" id="ARBA00023163"/>
    </source>
</evidence>
<keyword evidence="6" id="KW-0805">Transcription regulation</keyword>
<evidence type="ECO:0000256" key="7">
    <source>
        <dbReference type="ARBA" id="ARBA00023125"/>
    </source>
</evidence>
<keyword evidence="7" id="KW-0238">DNA-binding</keyword>
<feature type="domain" description="HTH araC/xylS-type" evidence="11">
    <location>
        <begin position="250"/>
        <end position="349"/>
    </location>
</feature>
<dbReference type="InterPro" id="IPR051552">
    <property type="entry name" value="HptR"/>
</dbReference>
<dbReference type="SMART" id="SM00448">
    <property type="entry name" value="REC"/>
    <property type="match status" value="1"/>
</dbReference>
<evidence type="ECO:0000256" key="2">
    <source>
        <dbReference type="ARBA" id="ARBA00018672"/>
    </source>
</evidence>
<protein>
    <recommendedName>
        <fullName evidence="2">Stage 0 sporulation protein A homolog</fullName>
    </recommendedName>
</protein>
<dbReference type="PROSITE" id="PS01124">
    <property type="entry name" value="HTH_ARAC_FAMILY_2"/>
    <property type="match status" value="1"/>
</dbReference>
<keyword evidence="3" id="KW-0963">Cytoplasm</keyword>
<dbReference type="PANTHER" id="PTHR42713">
    <property type="entry name" value="HISTIDINE KINASE-RELATED"/>
    <property type="match status" value="1"/>
</dbReference>
<dbReference type="Gene3D" id="3.40.50.2300">
    <property type="match status" value="1"/>
</dbReference>
<dbReference type="InterPro" id="IPR009057">
    <property type="entry name" value="Homeodomain-like_sf"/>
</dbReference>
<dbReference type="Pfam" id="PF00072">
    <property type="entry name" value="Response_reg"/>
    <property type="match status" value="1"/>
</dbReference>
<dbReference type="InterPro" id="IPR001789">
    <property type="entry name" value="Sig_transdc_resp-reg_receiver"/>
</dbReference>
<dbReference type="InterPro" id="IPR011006">
    <property type="entry name" value="CheY-like_superfamily"/>
</dbReference>
<dbReference type="SUPFAM" id="SSF52172">
    <property type="entry name" value="CheY-like"/>
    <property type="match status" value="1"/>
</dbReference>
<dbReference type="GO" id="GO:0003700">
    <property type="term" value="F:DNA-binding transcription factor activity"/>
    <property type="evidence" value="ECO:0007669"/>
    <property type="project" value="InterPro"/>
</dbReference>
<keyword evidence="14" id="KW-1185">Reference proteome</keyword>
<dbReference type="GO" id="GO:0005737">
    <property type="term" value="C:cytoplasm"/>
    <property type="evidence" value="ECO:0007669"/>
    <property type="project" value="UniProtKB-SubCell"/>
</dbReference>
<gene>
    <name evidence="13" type="ORF">H8730_08525</name>
</gene>
<keyword evidence="4 10" id="KW-0597">Phosphoprotein</keyword>
<evidence type="ECO:0000259" key="11">
    <source>
        <dbReference type="PROSITE" id="PS01124"/>
    </source>
</evidence>
<dbReference type="SMART" id="SM00342">
    <property type="entry name" value="HTH_ARAC"/>
    <property type="match status" value="1"/>
</dbReference>
<evidence type="ECO:0000256" key="4">
    <source>
        <dbReference type="ARBA" id="ARBA00022553"/>
    </source>
</evidence>
<comment type="subcellular location">
    <subcellularLocation>
        <location evidence="1">Cytoplasm</location>
    </subcellularLocation>
</comment>
<dbReference type="Pfam" id="PF12833">
    <property type="entry name" value="HTH_18"/>
    <property type="match status" value="1"/>
</dbReference>
<evidence type="ECO:0000256" key="6">
    <source>
        <dbReference type="ARBA" id="ARBA00023015"/>
    </source>
</evidence>
<evidence type="ECO:0000256" key="10">
    <source>
        <dbReference type="PROSITE-ProRule" id="PRU00169"/>
    </source>
</evidence>
<dbReference type="CDD" id="cd17536">
    <property type="entry name" value="REC_YesN-like"/>
    <property type="match status" value="1"/>
</dbReference>
<comment type="function">
    <text evidence="9">May play the central regulatory role in sporulation. It may be an element of the effector pathway responsible for the activation of sporulation genes in response to nutritional stress. Spo0A may act in concert with spo0H (a sigma factor) to control the expression of some genes that are critical to the sporulation process.</text>
</comment>
<dbReference type="InterPro" id="IPR018060">
    <property type="entry name" value="HTH_AraC"/>
</dbReference>
<feature type="modified residue" description="4-aspartylphosphate" evidence="10">
    <location>
        <position position="55"/>
    </location>
</feature>
<dbReference type="Gene3D" id="1.10.10.60">
    <property type="entry name" value="Homeodomain-like"/>
    <property type="match status" value="2"/>
</dbReference>
<keyword evidence="8" id="KW-0804">Transcription</keyword>
<dbReference type="EMBL" id="JACRSQ010000010">
    <property type="protein sequence ID" value="MBC8543587.1"/>
    <property type="molecule type" value="Genomic_DNA"/>
</dbReference>
<dbReference type="AlphaFoldDB" id="A0A926HXB1"/>
<dbReference type="PANTHER" id="PTHR42713:SF3">
    <property type="entry name" value="TRANSCRIPTIONAL REGULATORY PROTEIN HPTR"/>
    <property type="match status" value="1"/>
</dbReference>